<dbReference type="AlphaFoldDB" id="A0A1W1BZM2"/>
<keyword evidence="1" id="KW-0472">Membrane</keyword>
<gene>
    <name evidence="2" type="ORF">MNB_SUP05-5-1118</name>
</gene>
<proteinExistence type="predicted"/>
<accession>A0A1W1BZM2</accession>
<dbReference type="EMBL" id="FPHJ01000024">
    <property type="protein sequence ID" value="SFV58943.1"/>
    <property type="molecule type" value="Genomic_DNA"/>
</dbReference>
<evidence type="ECO:0000256" key="1">
    <source>
        <dbReference type="SAM" id="Phobius"/>
    </source>
</evidence>
<sequence length="90" mass="9712">MKKILLITVSMLFSAGVLAHPGHIPFEFADALKTPQHYFTSVYHIITMLSISVALIVAAIVVSKKSQILGTILTILSILAPVLGMVLLLK</sequence>
<protein>
    <submittedName>
        <fullName evidence="2">Uncharacterized protein</fullName>
    </submittedName>
</protein>
<name>A0A1W1BZM2_9ZZZZ</name>
<feature type="transmembrane region" description="Helical" evidence="1">
    <location>
        <begin position="69"/>
        <end position="89"/>
    </location>
</feature>
<feature type="transmembrane region" description="Helical" evidence="1">
    <location>
        <begin position="43"/>
        <end position="62"/>
    </location>
</feature>
<keyword evidence="1" id="KW-0812">Transmembrane</keyword>
<organism evidence="2">
    <name type="scientific">hydrothermal vent metagenome</name>
    <dbReference type="NCBI Taxonomy" id="652676"/>
    <lineage>
        <taxon>unclassified sequences</taxon>
        <taxon>metagenomes</taxon>
        <taxon>ecological metagenomes</taxon>
    </lineage>
</organism>
<reference evidence="2" key="1">
    <citation type="submission" date="2016-10" db="EMBL/GenBank/DDBJ databases">
        <authorList>
            <person name="de Groot N.N."/>
        </authorList>
    </citation>
    <scope>NUCLEOTIDE SEQUENCE</scope>
</reference>
<keyword evidence="1" id="KW-1133">Transmembrane helix</keyword>
<evidence type="ECO:0000313" key="2">
    <source>
        <dbReference type="EMBL" id="SFV58943.1"/>
    </source>
</evidence>